<dbReference type="Gene3D" id="3.40.640.10">
    <property type="entry name" value="Type I PLP-dependent aspartate aminotransferase-like (Major domain)"/>
    <property type="match status" value="1"/>
</dbReference>
<keyword evidence="3" id="KW-0210">Decarboxylase</keyword>
<comment type="caution">
    <text evidence="8">The sequence shown here is derived from an EMBL/GenBank/DDBJ whole genome shotgun (WGS) entry which is preliminary data.</text>
</comment>
<dbReference type="OrthoDB" id="639767at2759"/>
<dbReference type="GO" id="GO:0016740">
    <property type="term" value="F:transferase activity"/>
    <property type="evidence" value="ECO:0007669"/>
    <property type="project" value="UniProtKB-KW"/>
</dbReference>
<dbReference type="GO" id="GO:0005737">
    <property type="term" value="C:cytoplasm"/>
    <property type="evidence" value="ECO:0007669"/>
    <property type="project" value="TreeGrafter"/>
</dbReference>
<dbReference type="PRINTS" id="PR00800">
    <property type="entry name" value="YHDCRBOXLASE"/>
</dbReference>
<dbReference type="InterPro" id="IPR002129">
    <property type="entry name" value="PyrdxlP-dep_de-COase"/>
</dbReference>
<evidence type="ECO:0000313" key="9">
    <source>
        <dbReference type="Proteomes" id="UP000521943"/>
    </source>
</evidence>
<dbReference type="GO" id="GO:0016831">
    <property type="term" value="F:carboxy-lyase activity"/>
    <property type="evidence" value="ECO:0007669"/>
    <property type="project" value="UniProtKB-KW"/>
</dbReference>
<protein>
    <submittedName>
        <fullName evidence="8">Pyridoxal phosphate-dependent transferase</fullName>
    </submittedName>
</protein>
<evidence type="ECO:0000256" key="1">
    <source>
        <dbReference type="ARBA" id="ARBA00001933"/>
    </source>
</evidence>
<comment type="similarity">
    <text evidence="2 7">Belongs to the group II decarboxylase family.</text>
</comment>
<organism evidence="8 9">
    <name type="scientific">Ephemerocybe angulata</name>
    <dbReference type="NCBI Taxonomy" id="980116"/>
    <lineage>
        <taxon>Eukaryota</taxon>
        <taxon>Fungi</taxon>
        <taxon>Dikarya</taxon>
        <taxon>Basidiomycota</taxon>
        <taxon>Agaricomycotina</taxon>
        <taxon>Agaricomycetes</taxon>
        <taxon>Agaricomycetidae</taxon>
        <taxon>Agaricales</taxon>
        <taxon>Agaricineae</taxon>
        <taxon>Psathyrellaceae</taxon>
        <taxon>Ephemerocybe</taxon>
    </lineage>
</organism>
<keyword evidence="8" id="KW-0808">Transferase</keyword>
<evidence type="ECO:0000256" key="6">
    <source>
        <dbReference type="PIRSR" id="PIRSR602129-50"/>
    </source>
</evidence>
<comment type="cofactor">
    <cofactor evidence="1 6 7">
        <name>pyridoxal 5'-phosphate</name>
        <dbReference type="ChEBI" id="CHEBI:597326"/>
    </cofactor>
</comment>
<dbReference type="GO" id="GO:0019752">
    <property type="term" value="P:carboxylic acid metabolic process"/>
    <property type="evidence" value="ECO:0007669"/>
    <property type="project" value="InterPro"/>
</dbReference>
<gene>
    <name evidence="8" type="ORF">DFP72DRAFT_988427</name>
</gene>
<evidence type="ECO:0000256" key="4">
    <source>
        <dbReference type="ARBA" id="ARBA00022898"/>
    </source>
</evidence>
<feature type="modified residue" description="N6-(pyridoxal phosphate)lysine" evidence="6">
    <location>
        <position position="300"/>
    </location>
</feature>
<dbReference type="Gene3D" id="3.90.1150.10">
    <property type="entry name" value="Aspartate Aminotransferase, domain 1"/>
    <property type="match status" value="1"/>
</dbReference>
<evidence type="ECO:0000313" key="8">
    <source>
        <dbReference type="EMBL" id="KAF6760182.1"/>
    </source>
</evidence>
<evidence type="ECO:0000256" key="5">
    <source>
        <dbReference type="ARBA" id="ARBA00023239"/>
    </source>
</evidence>
<keyword evidence="5 7" id="KW-0456">Lyase</keyword>
<evidence type="ECO:0000256" key="3">
    <source>
        <dbReference type="ARBA" id="ARBA00022793"/>
    </source>
</evidence>
<keyword evidence="9" id="KW-1185">Reference proteome</keyword>
<dbReference type="Gene3D" id="1.20.1340.10">
    <property type="entry name" value="dopa decarboxylase, N-terminal domain"/>
    <property type="match status" value="1"/>
</dbReference>
<dbReference type="InterPro" id="IPR015422">
    <property type="entry name" value="PyrdxlP-dep_Trfase_small"/>
</dbReference>
<keyword evidence="4 6" id="KW-0663">Pyridoxal phosphate</keyword>
<name>A0A8H6I9C4_9AGAR</name>
<dbReference type="InterPro" id="IPR010977">
    <property type="entry name" value="Aromatic_deC"/>
</dbReference>
<dbReference type="Pfam" id="PF00282">
    <property type="entry name" value="Pyridoxal_deC"/>
    <property type="match status" value="1"/>
</dbReference>
<dbReference type="EMBL" id="JACGCI010000013">
    <property type="protein sequence ID" value="KAF6760182.1"/>
    <property type="molecule type" value="Genomic_DNA"/>
</dbReference>
<evidence type="ECO:0000256" key="2">
    <source>
        <dbReference type="ARBA" id="ARBA00009533"/>
    </source>
</evidence>
<dbReference type="InterPro" id="IPR015424">
    <property type="entry name" value="PyrdxlP-dep_Trfase"/>
</dbReference>
<sequence length="491" mass="54829">MDVEQFRKAGYAAIDRICDYFNSLEKLPVVSRVEPGYMKDLVPAEAPENGEDFDKIADDYQKVIIPGLTRWQHPSFFAYFPTGCTFEGILADLYSSSVANPGFNWSASPACTELEVITMDWAAKMLGLSPEFYNSSEVGGGVVQTSASDSVLVAVVAARARYQAAHPETKMEDLVIYATTQTHSLGAKAAVVLGLQIRTIEVEWKDRYCLRGDGLRAAFEADEKLGRKPFILIGTVGTTSSGAVDNISEIAQVLKEYPDVWLHIDAAWAGVALACPEYREALYLPQINEAATSFCTNFHKWGLVNFDFSAMWVRDRKLLTEALDVTPIFLRTKQGDEGTAIDYRNWHLGLGRKFRSIKLWFVLRSYGVTGFQNHIRKGIKLNKIFSDLVEKSEILSLVTEPSLALTVFRITPPNEENYTVAAVNQLNLHFHNTMSARDDIMLTKTDLNGRICIRLAVGSSRTEETHIRQAYETIEQVASASIQSWLQTHAN</sequence>
<dbReference type="PANTHER" id="PTHR11999:SF70">
    <property type="entry name" value="MIP05841P"/>
    <property type="match status" value="1"/>
</dbReference>
<dbReference type="AlphaFoldDB" id="A0A8H6I9C4"/>
<dbReference type="InterPro" id="IPR015421">
    <property type="entry name" value="PyrdxlP-dep_Trfase_major"/>
</dbReference>
<dbReference type="PANTHER" id="PTHR11999">
    <property type="entry name" value="GROUP II PYRIDOXAL-5-PHOSPHATE DECARBOXYLASE"/>
    <property type="match status" value="1"/>
</dbReference>
<dbReference type="Proteomes" id="UP000521943">
    <property type="component" value="Unassembled WGS sequence"/>
</dbReference>
<accession>A0A8H6I9C4</accession>
<dbReference type="GO" id="GO:0030170">
    <property type="term" value="F:pyridoxal phosphate binding"/>
    <property type="evidence" value="ECO:0007669"/>
    <property type="project" value="InterPro"/>
</dbReference>
<dbReference type="GO" id="GO:0006520">
    <property type="term" value="P:amino acid metabolic process"/>
    <property type="evidence" value="ECO:0007669"/>
    <property type="project" value="InterPro"/>
</dbReference>
<proteinExistence type="inferred from homology"/>
<dbReference type="SUPFAM" id="SSF53383">
    <property type="entry name" value="PLP-dependent transferases"/>
    <property type="match status" value="1"/>
</dbReference>
<reference evidence="8 9" key="1">
    <citation type="submission" date="2020-07" db="EMBL/GenBank/DDBJ databases">
        <title>Comparative genomics of pyrophilous fungi reveals a link between fire events and developmental genes.</title>
        <authorList>
            <consortium name="DOE Joint Genome Institute"/>
            <person name="Steindorff A.S."/>
            <person name="Carver A."/>
            <person name="Calhoun S."/>
            <person name="Stillman K."/>
            <person name="Liu H."/>
            <person name="Lipzen A."/>
            <person name="Pangilinan J."/>
            <person name="Labutti K."/>
            <person name="Bruns T.D."/>
            <person name="Grigoriev I.V."/>
        </authorList>
    </citation>
    <scope>NUCLEOTIDE SEQUENCE [LARGE SCALE GENOMIC DNA]</scope>
    <source>
        <strain evidence="8 9">CBS 144469</strain>
    </source>
</reference>
<evidence type="ECO:0000256" key="7">
    <source>
        <dbReference type="RuleBase" id="RU000382"/>
    </source>
</evidence>